<proteinExistence type="predicted"/>
<dbReference type="InterPro" id="IPR011042">
    <property type="entry name" value="6-blade_b-propeller_TolB-like"/>
</dbReference>
<evidence type="ECO:0000313" key="3">
    <source>
        <dbReference type="Proteomes" id="UP001062901"/>
    </source>
</evidence>
<protein>
    <recommendedName>
        <fullName evidence="4">NHL repeat containing protein</fullName>
    </recommendedName>
</protein>
<dbReference type="EMBL" id="BAQD01000011">
    <property type="protein sequence ID" value="GBQ06378.1"/>
    <property type="molecule type" value="Genomic_DNA"/>
</dbReference>
<dbReference type="Gene3D" id="2.120.10.30">
    <property type="entry name" value="TolB, C-terminal domain"/>
    <property type="match status" value="1"/>
</dbReference>
<evidence type="ECO:0008006" key="4">
    <source>
        <dbReference type="Google" id="ProtNLM"/>
    </source>
</evidence>
<organism evidence="2 3">
    <name type="scientific">Saccharibacter floricola DSM 15669</name>
    <dbReference type="NCBI Taxonomy" id="1123227"/>
    <lineage>
        <taxon>Bacteria</taxon>
        <taxon>Pseudomonadati</taxon>
        <taxon>Pseudomonadota</taxon>
        <taxon>Alphaproteobacteria</taxon>
        <taxon>Acetobacterales</taxon>
        <taxon>Acetobacteraceae</taxon>
        <taxon>Saccharibacter</taxon>
    </lineage>
</organism>
<keyword evidence="1" id="KW-0732">Signal</keyword>
<feature type="signal peptide" evidence="1">
    <location>
        <begin position="1"/>
        <end position="25"/>
    </location>
</feature>
<dbReference type="SUPFAM" id="SSF101898">
    <property type="entry name" value="NHL repeat"/>
    <property type="match status" value="1"/>
</dbReference>
<keyword evidence="3" id="KW-1185">Reference proteome</keyword>
<evidence type="ECO:0000256" key="1">
    <source>
        <dbReference type="SAM" id="SignalP"/>
    </source>
</evidence>
<name>A0ABQ0NY82_9PROT</name>
<gene>
    <name evidence="2" type="ORF">AA15669_0912</name>
</gene>
<reference evidence="2" key="1">
    <citation type="submission" date="2013-04" db="EMBL/GenBank/DDBJ databases">
        <title>The genome sequencing project of 58 acetic acid bacteria.</title>
        <authorList>
            <person name="Okamoto-Kainuma A."/>
            <person name="Ishikawa M."/>
            <person name="Umino S."/>
            <person name="Koizumi Y."/>
            <person name="Shiwa Y."/>
            <person name="Yoshikawa H."/>
            <person name="Matsutani M."/>
            <person name="Matsushita K."/>
        </authorList>
    </citation>
    <scope>NUCLEOTIDE SEQUENCE</scope>
    <source>
        <strain evidence="2">DSM 15669</strain>
    </source>
</reference>
<sequence length="385" mass="41440">MFSRSVRLFGLLGCMTSILFSNAHAERRGFLETIHRHKTLASTSPGNGDLNPYAIVPVPHDMGILHKDDVLITNFNNINNLQGTGTTIVAYSPQTKNISVFADLPPNLPSCPGGIGLTTALTVLKSGWVIVGSAPSKDGSTRTRGEGCMIVLDANGKLVTTWKGPDISAPWGDIALKDNGDTASLFVSMSGFDLPGPNVLDPTTHYPPILQKATVMRFDLTIPKGQPPAIAHQTVIARGFSARADRDNYLFGPTGLALDDDGTLYVTDGYDNEVTAIDDALHRTNPILRKDDAVGRVITKGGLLNWPLAMMWVPGHHLLIANGRNGQVVEIDPAAKKQIYAQWVDNDQAQQPPGNGDLFGLAMTPDNTGFYYVEDDMNTLNLSAP</sequence>
<evidence type="ECO:0000313" key="2">
    <source>
        <dbReference type="EMBL" id="GBQ06378.1"/>
    </source>
</evidence>
<feature type="chain" id="PRO_5046027912" description="NHL repeat containing protein" evidence="1">
    <location>
        <begin position="26"/>
        <end position="385"/>
    </location>
</feature>
<comment type="caution">
    <text evidence="2">The sequence shown here is derived from an EMBL/GenBank/DDBJ whole genome shotgun (WGS) entry which is preliminary data.</text>
</comment>
<dbReference type="Proteomes" id="UP001062901">
    <property type="component" value="Unassembled WGS sequence"/>
</dbReference>
<accession>A0ABQ0NY82</accession>
<dbReference type="RefSeq" id="WP_018980627.1">
    <property type="nucleotide sequence ID" value="NZ_BAQD01000011.1"/>
</dbReference>